<dbReference type="GeneID" id="63837685"/>
<feature type="region of interest" description="Disordered" evidence="1">
    <location>
        <begin position="96"/>
        <end position="138"/>
    </location>
</feature>
<dbReference type="Proteomes" id="UP000803844">
    <property type="component" value="Unassembled WGS sequence"/>
</dbReference>
<dbReference type="EMBL" id="MU032348">
    <property type="protein sequence ID" value="KAF3764412.1"/>
    <property type="molecule type" value="Genomic_DNA"/>
</dbReference>
<organism evidence="2 3">
    <name type="scientific">Cryphonectria parasitica (strain ATCC 38755 / EP155)</name>
    <dbReference type="NCBI Taxonomy" id="660469"/>
    <lineage>
        <taxon>Eukaryota</taxon>
        <taxon>Fungi</taxon>
        <taxon>Dikarya</taxon>
        <taxon>Ascomycota</taxon>
        <taxon>Pezizomycotina</taxon>
        <taxon>Sordariomycetes</taxon>
        <taxon>Sordariomycetidae</taxon>
        <taxon>Diaporthales</taxon>
        <taxon>Cryphonectriaceae</taxon>
        <taxon>Cryphonectria-Endothia species complex</taxon>
        <taxon>Cryphonectria</taxon>
    </lineage>
</organism>
<sequence length="138" mass="15296">MFLGLLALCSAIMLPVLWFLWWMRNINRKPTEDLYTVLELVDNNKDSNEPLLPQSIMGRFTKSTGVGTDDGIELPIMKQRAWQELASGTDLTLPISISTNDQTKPTASQAGEGQSKLRDIRVDGQEPKAEHTIGLALA</sequence>
<evidence type="ECO:0000313" key="2">
    <source>
        <dbReference type="EMBL" id="KAF3764412.1"/>
    </source>
</evidence>
<evidence type="ECO:0000313" key="3">
    <source>
        <dbReference type="Proteomes" id="UP000803844"/>
    </source>
</evidence>
<name>A0A9P4Y116_CRYP1</name>
<proteinExistence type="predicted"/>
<reference evidence="2" key="1">
    <citation type="journal article" date="2020" name="Phytopathology">
        <title>Genome sequence of the chestnut blight fungus Cryphonectria parasitica EP155: A fundamental resource for an archetypical invasive plant pathogen.</title>
        <authorList>
            <person name="Crouch J.A."/>
            <person name="Dawe A."/>
            <person name="Aerts A."/>
            <person name="Barry K."/>
            <person name="Churchill A.C.L."/>
            <person name="Grimwood J."/>
            <person name="Hillman B."/>
            <person name="Milgroom M.G."/>
            <person name="Pangilinan J."/>
            <person name="Smith M."/>
            <person name="Salamov A."/>
            <person name="Schmutz J."/>
            <person name="Yadav J."/>
            <person name="Grigoriev I.V."/>
            <person name="Nuss D."/>
        </authorList>
    </citation>
    <scope>NUCLEOTIDE SEQUENCE</scope>
    <source>
        <strain evidence="2">EP155</strain>
    </source>
</reference>
<comment type="caution">
    <text evidence="2">The sequence shown here is derived from an EMBL/GenBank/DDBJ whole genome shotgun (WGS) entry which is preliminary data.</text>
</comment>
<feature type="compositionally biased region" description="Basic and acidic residues" evidence="1">
    <location>
        <begin position="115"/>
        <end position="131"/>
    </location>
</feature>
<gene>
    <name evidence="2" type="ORF">M406DRAFT_330756</name>
</gene>
<accession>A0A9P4Y116</accession>
<dbReference type="RefSeq" id="XP_040775373.1">
    <property type="nucleotide sequence ID" value="XM_040920556.1"/>
</dbReference>
<evidence type="ECO:0000256" key="1">
    <source>
        <dbReference type="SAM" id="MobiDB-lite"/>
    </source>
</evidence>
<keyword evidence="3" id="KW-1185">Reference proteome</keyword>
<protein>
    <submittedName>
        <fullName evidence="2">Uncharacterized protein</fullName>
    </submittedName>
</protein>
<dbReference type="AlphaFoldDB" id="A0A9P4Y116"/>
<feature type="compositionally biased region" description="Polar residues" evidence="1">
    <location>
        <begin position="96"/>
        <end position="112"/>
    </location>
</feature>